<dbReference type="InterPro" id="IPR036259">
    <property type="entry name" value="MFS_trans_sf"/>
</dbReference>
<reference evidence="2 3" key="1">
    <citation type="submission" date="2019-08" db="EMBL/GenBank/DDBJ databases">
        <title>Deep-cultivation of Planctomycetes and their phenomic and genomic characterization uncovers novel biology.</title>
        <authorList>
            <person name="Wiegand S."/>
            <person name="Jogler M."/>
            <person name="Boedeker C."/>
            <person name="Pinto D."/>
            <person name="Vollmers J."/>
            <person name="Rivas-Marin E."/>
            <person name="Kohn T."/>
            <person name="Peeters S.H."/>
            <person name="Heuer A."/>
            <person name="Rast P."/>
            <person name="Oberbeckmann S."/>
            <person name="Bunk B."/>
            <person name="Jeske O."/>
            <person name="Meyerdierks A."/>
            <person name="Storesund J.E."/>
            <person name="Kallscheuer N."/>
            <person name="Luecker S."/>
            <person name="Lage O.M."/>
            <person name="Pohl T."/>
            <person name="Merkel B.J."/>
            <person name="Hornburger P."/>
            <person name="Mueller R.-W."/>
            <person name="Bruemmer F."/>
            <person name="Labrenz M."/>
            <person name="Spormann A.M."/>
            <person name="Op Den Camp H."/>
            <person name="Overmann J."/>
            <person name="Amann R."/>
            <person name="Jetten M.S.M."/>
            <person name="Mascher T."/>
            <person name="Medema M.H."/>
            <person name="Devos D.P."/>
            <person name="Kaster A.-K."/>
            <person name="Ovreas L."/>
            <person name="Rohde M."/>
            <person name="Galperin M.Y."/>
            <person name="Jogler C."/>
        </authorList>
    </citation>
    <scope>NUCLEOTIDE SEQUENCE [LARGE SCALE GENOMIC DNA]</scope>
    <source>
        <strain evidence="2 3">LF1</strain>
    </source>
</reference>
<keyword evidence="1" id="KW-1133">Transmembrane helix</keyword>
<evidence type="ECO:0000313" key="3">
    <source>
        <dbReference type="Proteomes" id="UP000322699"/>
    </source>
</evidence>
<dbReference type="OrthoDB" id="255318at2"/>
<feature type="transmembrane region" description="Helical" evidence="1">
    <location>
        <begin position="282"/>
        <end position="300"/>
    </location>
</feature>
<feature type="transmembrane region" description="Helical" evidence="1">
    <location>
        <begin position="216"/>
        <end position="236"/>
    </location>
</feature>
<proteinExistence type="predicted"/>
<comment type="caution">
    <text evidence="2">The sequence shown here is derived from an EMBL/GenBank/DDBJ whole genome shotgun (WGS) entry which is preliminary data.</text>
</comment>
<feature type="transmembrane region" description="Helical" evidence="1">
    <location>
        <begin position="42"/>
        <end position="60"/>
    </location>
</feature>
<feature type="transmembrane region" description="Helical" evidence="1">
    <location>
        <begin position="96"/>
        <end position="115"/>
    </location>
</feature>
<keyword evidence="3" id="KW-1185">Reference proteome</keyword>
<dbReference type="RefSeq" id="WP_068259889.1">
    <property type="nucleotide sequence ID" value="NZ_LWSK01000013.1"/>
</dbReference>
<dbReference type="AlphaFoldDB" id="A0A5B1CPI3"/>
<dbReference type="Proteomes" id="UP000322699">
    <property type="component" value="Unassembled WGS sequence"/>
</dbReference>
<feature type="transmembrane region" description="Helical" evidence="1">
    <location>
        <begin position="345"/>
        <end position="367"/>
    </location>
</feature>
<feature type="transmembrane region" description="Helical" evidence="1">
    <location>
        <begin position="161"/>
        <end position="185"/>
    </location>
</feature>
<dbReference type="EMBL" id="VRLW01000001">
    <property type="protein sequence ID" value="KAA1261194.1"/>
    <property type="molecule type" value="Genomic_DNA"/>
</dbReference>
<keyword evidence="1" id="KW-0472">Membrane</keyword>
<evidence type="ECO:0008006" key="4">
    <source>
        <dbReference type="Google" id="ProtNLM"/>
    </source>
</evidence>
<feature type="transmembrane region" description="Helical" evidence="1">
    <location>
        <begin position="373"/>
        <end position="394"/>
    </location>
</feature>
<evidence type="ECO:0000313" key="2">
    <source>
        <dbReference type="EMBL" id="KAA1261194.1"/>
    </source>
</evidence>
<name>A0A5B1CPI3_9BACT</name>
<feature type="transmembrane region" description="Helical" evidence="1">
    <location>
        <begin position="306"/>
        <end position="324"/>
    </location>
</feature>
<dbReference type="SUPFAM" id="SSF103473">
    <property type="entry name" value="MFS general substrate transporter"/>
    <property type="match status" value="1"/>
</dbReference>
<feature type="transmembrane region" description="Helical" evidence="1">
    <location>
        <begin position="248"/>
        <end position="270"/>
    </location>
</feature>
<gene>
    <name evidence="2" type="ORF">LF1_37400</name>
</gene>
<keyword evidence="1" id="KW-0812">Transmembrane</keyword>
<sequence>MKVGKPNPTATLFGFSFLSTAAYVLTRALGVSLLMARVGSEALPLALSASAIAVIAISFLTRFAVRYANHRLCLMVTWFALGVVTLILSLKIVTMPYSFVVVGTIFVLAEVRGCLNTVYSTTMANDFFADSTTARPFVLVFAGAPIAGILAGFLLSYEASVISATTWLAVIAGLDAMTMLLSCFLPDWTQPKNEALSVLKAPPKTSNRLQHYRYRLAALVALKVIVLTLVGYQWNVVVNDYLLSEEKMIRYFAAFYAISDGLILLIQLAASGKLLDRFGIGVPLRMYPVCLAVMGLAAVASDSLPMLMLVFTVGSGLNVLRRALHDPGLAAAYSILDPRIRSETIVLVTGMIKPFAEFIAALGLLFYADFVTANVLTWAWIGLLLPWFYFANWVSRRFVTVRDASPS</sequence>
<protein>
    <recommendedName>
        <fullName evidence="4">Major Facilitator Superfamily protein</fullName>
    </recommendedName>
</protein>
<organism evidence="2 3">
    <name type="scientific">Rubripirellula obstinata</name>
    <dbReference type="NCBI Taxonomy" id="406547"/>
    <lineage>
        <taxon>Bacteria</taxon>
        <taxon>Pseudomonadati</taxon>
        <taxon>Planctomycetota</taxon>
        <taxon>Planctomycetia</taxon>
        <taxon>Pirellulales</taxon>
        <taxon>Pirellulaceae</taxon>
        <taxon>Rubripirellula</taxon>
    </lineage>
</organism>
<feature type="transmembrane region" description="Helical" evidence="1">
    <location>
        <begin position="136"/>
        <end position="155"/>
    </location>
</feature>
<feature type="transmembrane region" description="Helical" evidence="1">
    <location>
        <begin position="12"/>
        <end position="36"/>
    </location>
</feature>
<evidence type="ECO:0000256" key="1">
    <source>
        <dbReference type="SAM" id="Phobius"/>
    </source>
</evidence>
<feature type="transmembrane region" description="Helical" evidence="1">
    <location>
        <begin position="72"/>
        <end position="90"/>
    </location>
</feature>
<accession>A0A5B1CPI3</accession>